<evidence type="ECO:0000259" key="7">
    <source>
        <dbReference type="SMART" id="SM00226"/>
    </source>
</evidence>
<evidence type="ECO:0000256" key="2">
    <source>
        <dbReference type="ARBA" id="ARBA00011063"/>
    </source>
</evidence>
<evidence type="ECO:0000256" key="3">
    <source>
        <dbReference type="ARBA" id="ARBA00013064"/>
    </source>
</evidence>
<feature type="domain" description="Phosphotyrosine protein phosphatase I" evidence="7">
    <location>
        <begin position="4"/>
        <end position="153"/>
    </location>
</feature>
<gene>
    <name evidence="8" type="ORF">I6E12_04785</name>
</gene>
<protein>
    <recommendedName>
        <fullName evidence="3">protein-tyrosine-phosphatase</fullName>
        <ecNumber evidence="3">3.1.3.48</ecNumber>
    </recommendedName>
</protein>
<dbReference type="EC" id="3.1.3.48" evidence="3"/>
<keyword evidence="4" id="KW-0963">Cytoplasm</keyword>
<keyword evidence="9" id="KW-1185">Reference proteome</keyword>
<dbReference type="Proteomes" id="UP001200470">
    <property type="component" value="Unassembled WGS sequence"/>
</dbReference>
<evidence type="ECO:0000313" key="8">
    <source>
        <dbReference type="EMBL" id="MCF2563426.1"/>
    </source>
</evidence>
<dbReference type="SUPFAM" id="SSF52788">
    <property type="entry name" value="Phosphotyrosine protein phosphatases I"/>
    <property type="match status" value="1"/>
</dbReference>
<dbReference type="InterPro" id="IPR023485">
    <property type="entry name" value="Ptyr_pPase"/>
</dbReference>
<evidence type="ECO:0000256" key="1">
    <source>
        <dbReference type="ARBA" id="ARBA00004496"/>
    </source>
</evidence>
<proteinExistence type="inferred from homology"/>
<organism evidence="8 9">
    <name type="scientific">Xylanibacter brevis</name>
    <dbReference type="NCBI Taxonomy" id="83231"/>
    <lineage>
        <taxon>Bacteria</taxon>
        <taxon>Pseudomonadati</taxon>
        <taxon>Bacteroidota</taxon>
        <taxon>Bacteroidia</taxon>
        <taxon>Bacteroidales</taxon>
        <taxon>Prevotellaceae</taxon>
        <taxon>Xylanibacter</taxon>
    </lineage>
</organism>
<dbReference type="PANTHER" id="PTHR11717:SF7">
    <property type="entry name" value="LOW MOLECULAR WEIGHT PHOSPHOTYROSINE PROTEIN PHOSPHATASE"/>
    <property type="match status" value="1"/>
</dbReference>
<comment type="subcellular location">
    <subcellularLocation>
        <location evidence="1">Cytoplasm</location>
    </subcellularLocation>
</comment>
<name>A0ABS9CEA0_9BACT</name>
<keyword evidence="5" id="KW-0378">Hydrolase</keyword>
<evidence type="ECO:0000256" key="5">
    <source>
        <dbReference type="ARBA" id="ARBA00022801"/>
    </source>
</evidence>
<dbReference type="RefSeq" id="WP_094391436.1">
    <property type="nucleotide sequence ID" value="NZ_JADYTN010000008.1"/>
</dbReference>
<evidence type="ECO:0000256" key="4">
    <source>
        <dbReference type="ARBA" id="ARBA00022490"/>
    </source>
</evidence>
<evidence type="ECO:0000256" key="6">
    <source>
        <dbReference type="ARBA" id="ARBA00022912"/>
    </source>
</evidence>
<dbReference type="InterPro" id="IPR050438">
    <property type="entry name" value="LMW_PTPase"/>
</dbReference>
<dbReference type="PRINTS" id="PR00720">
    <property type="entry name" value="MAMMALPTPASE"/>
</dbReference>
<evidence type="ECO:0000313" key="9">
    <source>
        <dbReference type="Proteomes" id="UP001200470"/>
    </source>
</evidence>
<dbReference type="InterPro" id="IPR036196">
    <property type="entry name" value="Ptyr_pPase_sf"/>
</dbReference>
<reference evidence="8 9" key="1">
    <citation type="submission" date="2020-12" db="EMBL/GenBank/DDBJ databases">
        <title>Whole genome sequences of gut porcine anaerobes.</title>
        <authorList>
            <person name="Kubasova T."/>
            <person name="Jahodarova E."/>
            <person name="Rychlik I."/>
        </authorList>
    </citation>
    <scope>NUCLEOTIDE SEQUENCE [LARGE SCALE GENOMIC DNA]</scope>
    <source>
        <strain evidence="8 9">An925</strain>
    </source>
</reference>
<dbReference type="Gene3D" id="3.40.50.2300">
    <property type="match status" value="1"/>
</dbReference>
<comment type="caution">
    <text evidence="8">The sequence shown here is derived from an EMBL/GenBank/DDBJ whole genome shotgun (WGS) entry which is preliminary data.</text>
</comment>
<accession>A0ABS9CEA0</accession>
<dbReference type="CDD" id="cd16343">
    <property type="entry name" value="LMWPTP"/>
    <property type="match status" value="1"/>
</dbReference>
<dbReference type="Pfam" id="PF01451">
    <property type="entry name" value="LMWPc"/>
    <property type="match status" value="1"/>
</dbReference>
<dbReference type="InterPro" id="IPR002115">
    <property type="entry name" value="Tyr_Pase_low_mol_wt_mml"/>
</dbReference>
<dbReference type="EMBL" id="JADYTN010000008">
    <property type="protein sequence ID" value="MCF2563426.1"/>
    <property type="molecule type" value="Genomic_DNA"/>
</dbReference>
<dbReference type="SMART" id="SM00226">
    <property type="entry name" value="LMWPc"/>
    <property type="match status" value="1"/>
</dbReference>
<dbReference type="PANTHER" id="PTHR11717">
    <property type="entry name" value="LOW MOLECULAR WEIGHT PROTEIN TYROSINE PHOSPHATASE"/>
    <property type="match status" value="1"/>
</dbReference>
<dbReference type="PRINTS" id="PR00719">
    <property type="entry name" value="LMWPTPASE"/>
</dbReference>
<dbReference type="InterPro" id="IPR017867">
    <property type="entry name" value="Tyr_phospatase_low_mol_wt"/>
</dbReference>
<comment type="similarity">
    <text evidence="2">Belongs to the low molecular weight phosphotyrosine protein phosphatase family.</text>
</comment>
<keyword evidence="6" id="KW-0904">Protein phosphatase</keyword>
<sequence>MNKKRILFVCLGNICRSPAAEGIFQHLVNQQQLTDDFIIDSAAIGPWHVGDLPDARMRRCGTRHGYDFSTRARQLTSDDFARFDYIIGMDHDNLKAIKAKARSAEDESKILLMSDFLRHHNNATIPDPYYGDGRDFELVIELLEDSCESLLKQLTTEL</sequence>